<sequence length="107" mass="11981">MSMPGGWIPLELVTQEVKKMCLEVRPKIEKMVGTNFKIYIPLVYSSQVVAGINYKFKVLVDVDGDGVCVHALIFQALPCYGGERSVTEIQYPKSIDDPLIPSKHLQK</sequence>
<organism evidence="4 5">
    <name type="scientific">Sinocyclocheilus anshuiensis</name>
    <dbReference type="NCBI Taxonomy" id="1608454"/>
    <lineage>
        <taxon>Eukaryota</taxon>
        <taxon>Metazoa</taxon>
        <taxon>Chordata</taxon>
        <taxon>Craniata</taxon>
        <taxon>Vertebrata</taxon>
        <taxon>Euteleostomi</taxon>
        <taxon>Actinopterygii</taxon>
        <taxon>Neopterygii</taxon>
        <taxon>Teleostei</taxon>
        <taxon>Ostariophysi</taxon>
        <taxon>Cypriniformes</taxon>
        <taxon>Cyprinidae</taxon>
        <taxon>Cyprininae</taxon>
        <taxon>Sinocyclocheilus</taxon>
    </lineage>
</organism>
<keyword evidence="3" id="KW-0789">Thiol protease inhibitor</keyword>
<dbReference type="AlphaFoldDB" id="A0A671QT70"/>
<evidence type="ECO:0000256" key="1">
    <source>
        <dbReference type="ARBA" id="ARBA00009403"/>
    </source>
</evidence>
<protein>
    <submittedName>
        <fullName evidence="4">Cystatin-B-like</fullName>
    </submittedName>
</protein>
<gene>
    <name evidence="4" type="primary">LOC107668001</name>
</gene>
<dbReference type="PANTHER" id="PTHR11414:SF21">
    <property type="entry name" value="CYSTATIN 14A, TANDEM DUPLICATE 1-RELATED"/>
    <property type="match status" value="1"/>
</dbReference>
<dbReference type="Gene3D" id="3.10.450.10">
    <property type="match status" value="1"/>
</dbReference>
<evidence type="ECO:0000256" key="2">
    <source>
        <dbReference type="ARBA" id="ARBA00022690"/>
    </source>
</evidence>
<dbReference type="OrthoDB" id="6115262at2759"/>
<proteinExistence type="inferred from homology"/>
<dbReference type="Proteomes" id="UP000472260">
    <property type="component" value="Unassembled WGS sequence"/>
</dbReference>
<evidence type="ECO:0000313" key="4">
    <source>
        <dbReference type="Ensembl" id="ENSSANP00000073941.1"/>
    </source>
</evidence>
<keyword evidence="5" id="KW-1185">Reference proteome</keyword>
<dbReference type="GO" id="GO:0004869">
    <property type="term" value="F:cysteine-type endopeptidase inhibitor activity"/>
    <property type="evidence" value="ECO:0007669"/>
    <property type="project" value="UniProtKB-KW"/>
</dbReference>
<dbReference type="InterPro" id="IPR001713">
    <property type="entry name" value="Prot_inh_stefin"/>
</dbReference>
<dbReference type="InterPro" id="IPR046350">
    <property type="entry name" value="Cystatin_sf"/>
</dbReference>
<dbReference type="Ensembl" id="ENSSANT00000078618.1">
    <property type="protein sequence ID" value="ENSSANP00000073941.1"/>
    <property type="gene ID" value="ENSSANG00000036886.1"/>
</dbReference>
<reference evidence="4" key="2">
    <citation type="submission" date="2025-09" db="UniProtKB">
        <authorList>
            <consortium name="Ensembl"/>
        </authorList>
    </citation>
    <scope>IDENTIFICATION</scope>
</reference>
<dbReference type="RefSeq" id="XP_016315250.1">
    <property type="nucleotide sequence ID" value="XM_016459764.1"/>
</dbReference>
<dbReference type="PANTHER" id="PTHR11414">
    <property type="entry name" value="CYSTATIN FAMILY MEMBER"/>
    <property type="match status" value="1"/>
</dbReference>
<dbReference type="SUPFAM" id="SSF54403">
    <property type="entry name" value="Cystatin/monellin"/>
    <property type="match status" value="1"/>
</dbReference>
<evidence type="ECO:0000256" key="3">
    <source>
        <dbReference type="ARBA" id="ARBA00022704"/>
    </source>
</evidence>
<comment type="similarity">
    <text evidence="1">Belongs to the cystatin family.</text>
</comment>
<dbReference type="GO" id="GO:0005829">
    <property type="term" value="C:cytosol"/>
    <property type="evidence" value="ECO:0007669"/>
    <property type="project" value="TreeGrafter"/>
</dbReference>
<keyword evidence="2" id="KW-0646">Protease inhibitor</keyword>
<evidence type="ECO:0000313" key="5">
    <source>
        <dbReference type="Proteomes" id="UP000472260"/>
    </source>
</evidence>
<name>A0A671QT70_9TELE</name>
<dbReference type="KEGG" id="sanh:107668001"/>
<reference evidence="4" key="1">
    <citation type="submission" date="2025-08" db="UniProtKB">
        <authorList>
            <consortium name="Ensembl"/>
        </authorList>
    </citation>
    <scope>IDENTIFICATION</scope>
</reference>
<accession>A0A671QT70</accession>
<dbReference type="GeneID" id="107668001"/>